<evidence type="ECO:0000313" key="3">
    <source>
        <dbReference type="Proteomes" id="UP000197446"/>
    </source>
</evidence>
<evidence type="ECO:0000256" key="1">
    <source>
        <dbReference type="SAM" id="SignalP"/>
    </source>
</evidence>
<feature type="chain" id="PRO_5012310009" description="PEP-CTERM protein-sorting domain-containing protein" evidence="1">
    <location>
        <begin position="22"/>
        <end position="221"/>
    </location>
</feature>
<comment type="caution">
    <text evidence="2">The sequence shown here is derived from an EMBL/GenBank/DDBJ whole genome shotgun (WGS) entry which is preliminary data.</text>
</comment>
<evidence type="ECO:0008006" key="4">
    <source>
        <dbReference type="Google" id="ProtNLM"/>
    </source>
</evidence>
<dbReference type="AlphaFoldDB" id="A0A254MXS5"/>
<reference evidence="2 3" key="1">
    <citation type="journal article" date="2007" name="Int. J. Syst. Evol. Microbiol.">
        <title>Description of Pelomonas aquatica sp. nov. and Pelomonas puraquae sp. nov., isolated from industrial and haemodialysis water.</title>
        <authorList>
            <person name="Gomila M."/>
            <person name="Bowien B."/>
            <person name="Falsen E."/>
            <person name="Moore E.R."/>
            <person name="Lalucat J."/>
        </authorList>
    </citation>
    <scope>NUCLEOTIDE SEQUENCE [LARGE SCALE GENOMIC DNA]</scope>
    <source>
        <strain evidence="2 3">CCUG 52769</strain>
    </source>
</reference>
<keyword evidence="3" id="KW-1185">Reference proteome</keyword>
<evidence type="ECO:0000313" key="2">
    <source>
        <dbReference type="EMBL" id="OWQ98151.1"/>
    </source>
</evidence>
<protein>
    <recommendedName>
        <fullName evidence="4">PEP-CTERM protein-sorting domain-containing protein</fullName>
    </recommendedName>
</protein>
<gene>
    <name evidence="2" type="ORF">CDO81_26420</name>
</gene>
<keyword evidence="1" id="KW-0732">Signal</keyword>
<feature type="signal peptide" evidence="1">
    <location>
        <begin position="1"/>
        <end position="21"/>
    </location>
</feature>
<dbReference type="EMBL" id="NISI01000021">
    <property type="protein sequence ID" value="OWQ98151.1"/>
    <property type="molecule type" value="Genomic_DNA"/>
</dbReference>
<name>A0A254MXS5_9BURK</name>
<sequence>MRMLSKLVAVALAASLQPVMAGTLVLDFEDLTTTKLLSGTYNGVDISGSAWSARSNNGNCGGTISFERGETCTALLIANDPGKPDVAGEKSVTLGLTGGFVDAVSFAYSGKTNEKLLSVTIFDAQGGTLASLVGLEGSECASGFVYCNWSDADGPATTLSFKGVASYITFTAAKDNTVLLDSLNFTLATGTPPQALPEPGSVALAFGALGALGWTRRRTAR</sequence>
<dbReference type="Proteomes" id="UP000197446">
    <property type="component" value="Unassembled WGS sequence"/>
</dbReference>
<accession>A0A254MXS5</accession>
<organism evidence="2 3">
    <name type="scientific">Roseateles puraquae</name>
    <dbReference type="NCBI Taxonomy" id="431059"/>
    <lineage>
        <taxon>Bacteria</taxon>
        <taxon>Pseudomonadati</taxon>
        <taxon>Pseudomonadota</taxon>
        <taxon>Betaproteobacteria</taxon>
        <taxon>Burkholderiales</taxon>
        <taxon>Sphaerotilaceae</taxon>
        <taxon>Roseateles</taxon>
    </lineage>
</organism>
<proteinExistence type="predicted"/>